<evidence type="ECO:0000313" key="2">
    <source>
        <dbReference type="EMBL" id="SEG05720.1"/>
    </source>
</evidence>
<protein>
    <submittedName>
        <fullName evidence="2">Predicted acetyltransferase, GNAT superfamily</fullName>
    </submittedName>
</protein>
<dbReference type="PROSITE" id="PS51186">
    <property type="entry name" value="GNAT"/>
    <property type="match status" value="1"/>
</dbReference>
<dbReference type="SMR" id="A0A1H5X2X3"/>
<dbReference type="PANTHER" id="PTHR41700:SF1">
    <property type="entry name" value="N-ACETYLTRANSFERASE DOMAIN-CONTAINING PROTEIN"/>
    <property type="match status" value="1"/>
</dbReference>
<evidence type="ECO:0000259" key="1">
    <source>
        <dbReference type="PROSITE" id="PS51186"/>
    </source>
</evidence>
<dbReference type="EMBL" id="FOME01000006">
    <property type="protein sequence ID" value="SFD81840.1"/>
    <property type="molecule type" value="Genomic_DNA"/>
</dbReference>
<proteinExistence type="predicted"/>
<dbReference type="Gene3D" id="3.40.630.30">
    <property type="match status" value="1"/>
</dbReference>
<evidence type="ECO:0000313" key="3">
    <source>
        <dbReference type="EMBL" id="SFD81840.1"/>
    </source>
</evidence>
<evidence type="ECO:0000313" key="5">
    <source>
        <dbReference type="Proteomes" id="UP000236729"/>
    </source>
</evidence>
<dbReference type="Proteomes" id="UP000199690">
    <property type="component" value="Unassembled WGS sequence"/>
</dbReference>
<dbReference type="Pfam" id="PF00583">
    <property type="entry name" value="Acetyltransf_1"/>
    <property type="match status" value="1"/>
</dbReference>
<gene>
    <name evidence="2" type="ORF">SAMN02982929_01377</name>
    <name evidence="3" type="ORF">SAMN05216506_106354</name>
</gene>
<evidence type="ECO:0000313" key="4">
    <source>
        <dbReference type="Proteomes" id="UP000199690"/>
    </source>
</evidence>
<dbReference type="RefSeq" id="WP_093353679.1">
    <property type="nucleotide sequence ID" value="NZ_FNVB01000002.1"/>
</dbReference>
<dbReference type="InterPro" id="IPR038764">
    <property type="entry name" value="GNAT_N_AcTrfase_prd"/>
</dbReference>
<dbReference type="InterPro" id="IPR000182">
    <property type="entry name" value="GNAT_dom"/>
</dbReference>
<dbReference type="PANTHER" id="PTHR41700">
    <property type="entry name" value="GCN5-RELATED N-ACETYLTRANSFERASE"/>
    <property type="match status" value="1"/>
</dbReference>
<dbReference type="EMBL" id="FNVB01000002">
    <property type="protein sequence ID" value="SEG05720.1"/>
    <property type="molecule type" value="Genomic_DNA"/>
</dbReference>
<dbReference type="Proteomes" id="UP000236729">
    <property type="component" value="Unassembled WGS sequence"/>
</dbReference>
<dbReference type="AlphaFoldDB" id="A0A1H5X2X3"/>
<dbReference type="SUPFAM" id="SSF55729">
    <property type="entry name" value="Acyl-CoA N-acyltransferases (Nat)"/>
    <property type="match status" value="1"/>
</dbReference>
<sequence>MGRGPASGLRAADFVVRDLDTAELQRQAAALYRRVFGYRDSDVGLSPPLLTALLRNGGSVVGAVDADGALLGFAYGMRGGDGTRMYHYSQAAVVAPESQGLGLGRKLKQAQAAVARNTGMRYMRWSYDPLISRNAHFNLDVLGAAGRWYVDDFYLHEHSDRVVVEWDLERSPVPFAPPEPNPPVTRAEWGTWQDFGAHGRLVLPSDPALLEPDRAAEVRSAVRAGFHELLARGLVARSCRQVSAETSVYWFARIPITGGDLDRA</sequence>
<name>A0A1H5X2X3_9PSEU</name>
<reference evidence="2" key="1">
    <citation type="submission" date="2016-10" db="EMBL/GenBank/DDBJ databases">
        <authorList>
            <person name="de Groot N.N."/>
        </authorList>
    </citation>
    <scope>NUCLEOTIDE SEQUENCE [LARGE SCALE GENOMIC DNA]</scope>
    <source>
        <strain evidence="2">ATCC 20501</strain>
    </source>
</reference>
<reference evidence="4 5" key="2">
    <citation type="submission" date="2016-10" db="EMBL/GenBank/DDBJ databases">
        <authorList>
            <person name="Varghese N."/>
            <person name="Submissions S."/>
        </authorList>
    </citation>
    <scope>NUCLEOTIDE SEQUENCE [LARGE SCALE GENOMIC DNA]</scope>
    <source>
        <strain evidence="5">ATCC 20501</strain>
        <strain evidence="3 4">CGMCC 4.3529</strain>
    </source>
</reference>
<organism evidence="2 5">
    <name type="scientific">Saccharopolyspora kobensis</name>
    <dbReference type="NCBI Taxonomy" id="146035"/>
    <lineage>
        <taxon>Bacteria</taxon>
        <taxon>Bacillati</taxon>
        <taxon>Actinomycetota</taxon>
        <taxon>Actinomycetes</taxon>
        <taxon>Pseudonocardiales</taxon>
        <taxon>Pseudonocardiaceae</taxon>
        <taxon>Saccharopolyspora</taxon>
    </lineage>
</organism>
<keyword evidence="2" id="KW-0808">Transferase</keyword>
<feature type="domain" description="N-acetyltransferase" evidence="1">
    <location>
        <begin position="14"/>
        <end position="169"/>
    </location>
</feature>
<dbReference type="GO" id="GO:0016747">
    <property type="term" value="F:acyltransferase activity, transferring groups other than amino-acyl groups"/>
    <property type="evidence" value="ECO:0007669"/>
    <property type="project" value="InterPro"/>
</dbReference>
<accession>A0A1H5X2X3</accession>
<dbReference type="InterPro" id="IPR016181">
    <property type="entry name" value="Acyl_CoA_acyltransferase"/>
</dbReference>
<accession>A0A1I1VMP1</accession>
<keyword evidence="4" id="KW-1185">Reference proteome</keyword>